<feature type="compositionally biased region" description="Basic residues" evidence="2">
    <location>
        <begin position="305"/>
        <end position="314"/>
    </location>
</feature>
<dbReference type="GO" id="GO:0042254">
    <property type="term" value="P:ribosome biogenesis"/>
    <property type="evidence" value="ECO:0007669"/>
    <property type="project" value="InterPro"/>
</dbReference>
<accession>A0AAF0EYF8</accession>
<feature type="domain" description="CCAAT-binding factor" evidence="3">
    <location>
        <begin position="398"/>
        <end position="541"/>
    </location>
</feature>
<protein>
    <submittedName>
        <fullName evidence="4">Maturation and nuclear export of 40S ribosomal subunits interacting protein</fullName>
    </submittedName>
</protein>
<keyword evidence="5" id="KW-1185">Reference proteome</keyword>
<feature type="compositionally biased region" description="Basic residues" evidence="2">
    <location>
        <begin position="252"/>
        <end position="262"/>
    </location>
</feature>
<proteinExistence type="inferred from homology"/>
<reference evidence="4" key="1">
    <citation type="submission" date="2023-03" db="EMBL/GenBank/DDBJ databases">
        <title>Mating type loci evolution in Malassezia.</title>
        <authorList>
            <person name="Coelho M.A."/>
        </authorList>
    </citation>
    <scope>NUCLEOTIDE SEQUENCE</scope>
    <source>
        <strain evidence="4">CBS 9431</strain>
    </source>
</reference>
<dbReference type="AlphaFoldDB" id="A0AAF0EYF8"/>
<dbReference type="GeneID" id="85225918"/>
<evidence type="ECO:0000256" key="1">
    <source>
        <dbReference type="ARBA" id="ARBA00007797"/>
    </source>
</evidence>
<sequence length="684" mass="75510">MKRGASEAPLERVKAIQAQLAASTDLNPVVELQEIVRSLHKQLVDGDEDRSHLKALTLAVRVVSQSFVALCASGTLDVAHVTDAGRLALGEASADPAAQVARWLKEQWNTFIDLVHETLLCSPVSSVRLAALEVSMALESAASEALASDEAGKHTGKWSTSPFRLLVRTLLFRDVAEDVIDALAESYLEVYDDVRYSFCREVSRILRAIPDASAMNQHVRSRARTLLARITAIPTKESHLNNFLVPHLAKAPPKKKAKKSTKPKFGEDGEGSDDETIKEAEESAPMFSDTDEEMDEEPSAPVSGHGRRSRQRGKGLRESMHGLAAQRQAFAAAWLSLLLPASHVDASGATVVHGGTFSLAETHDTLVRLHAQILPHLPKPNMLHDFLVDCLDARGTTALLALNGLFTLIVSHNLDYPAFYTRLYALLDASVMHTKYRSRFMRMLDTFLGSSHLPVAIIASFLKRLSRLSLRATPAAIVEIVPFVWNLLKRHPSCMPMIHREWEGDHLAVGPSGLQDGFDAREPNPLYTGALESSLWEIASFGAFRLSQTQQQRGGDAGGDTHYLGAVTTFASILAEPFTQQRYVLEEFLDTTYGTLFDNEARKTLQHKEKAKRRAPPATEPLDVTLAVPPMLPGKSGNVDVAIRRETRKRLRHYAFPTQDKEELDEARRATMSYDAVAELWTMA</sequence>
<dbReference type="PANTHER" id="PTHR12455:SF0">
    <property type="entry name" value="NUCLEOLAR COMPLEX PROTEIN 4 HOMOLOG"/>
    <property type="match status" value="1"/>
</dbReference>
<dbReference type="InterPro" id="IPR027193">
    <property type="entry name" value="Noc4"/>
</dbReference>
<dbReference type="Proteomes" id="UP001217754">
    <property type="component" value="Chromosome 3"/>
</dbReference>
<comment type="similarity">
    <text evidence="1">Belongs to the CBF/MAK21 family.</text>
</comment>
<feature type="region of interest" description="Disordered" evidence="2">
    <location>
        <begin position="244"/>
        <end position="317"/>
    </location>
</feature>
<dbReference type="GO" id="GO:0032040">
    <property type="term" value="C:small-subunit processome"/>
    <property type="evidence" value="ECO:0007669"/>
    <property type="project" value="TreeGrafter"/>
</dbReference>
<evidence type="ECO:0000313" key="4">
    <source>
        <dbReference type="EMBL" id="WFD39295.1"/>
    </source>
</evidence>
<name>A0AAF0EYF8_9BASI</name>
<feature type="compositionally biased region" description="Acidic residues" evidence="2">
    <location>
        <begin position="289"/>
        <end position="298"/>
    </location>
</feature>
<dbReference type="Pfam" id="PF03914">
    <property type="entry name" value="CBF"/>
    <property type="match status" value="1"/>
</dbReference>
<evidence type="ECO:0000313" key="5">
    <source>
        <dbReference type="Proteomes" id="UP001217754"/>
    </source>
</evidence>
<evidence type="ECO:0000256" key="2">
    <source>
        <dbReference type="SAM" id="MobiDB-lite"/>
    </source>
</evidence>
<dbReference type="GO" id="GO:0030692">
    <property type="term" value="C:Noc4p-Nop14p complex"/>
    <property type="evidence" value="ECO:0007669"/>
    <property type="project" value="TreeGrafter"/>
</dbReference>
<dbReference type="PANTHER" id="PTHR12455">
    <property type="entry name" value="NUCLEOLAR COMPLEX PROTEIN 4"/>
    <property type="match status" value="1"/>
</dbReference>
<dbReference type="RefSeq" id="XP_060122192.1">
    <property type="nucleotide sequence ID" value="XM_060266209.1"/>
</dbReference>
<gene>
    <name evidence="4" type="primary">NOC4</name>
    <name evidence="4" type="ORF">MJAP1_002267</name>
</gene>
<organism evidence="4 5">
    <name type="scientific">Malassezia japonica</name>
    <dbReference type="NCBI Taxonomy" id="223818"/>
    <lineage>
        <taxon>Eukaryota</taxon>
        <taxon>Fungi</taxon>
        <taxon>Dikarya</taxon>
        <taxon>Basidiomycota</taxon>
        <taxon>Ustilaginomycotina</taxon>
        <taxon>Malasseziomycetes</taxon>
        <taxon>Malasseziales</taxon>
        <taxon>Malasseziaceae</taxon>
        <taxon>Malassezia</taxon>
    </lineage>
</organism>
<dbReference type="InterPro" id="IPR005612">
    <property type="entry name" value="CCAAT-binding_factor"/>
</dbReference>
<evidence type="ECO:0000259" key="3">
    <source>
        <dbReference type="Pfam" id="PF03914"/>
    </source>
</evidence>
<dbReference type="EMBL" id="CP119960">
    <property type="protein sequence ID" value="WFD39295.1"/>
    <property type="molecule type" value="Genomic_DNA"/>
</dbReference>